<dbReference type="STRING" id="504487.JCM19538_1290"/>
<comment type="caution">
    <text evidence="2">The sequence shown here is derived from an EMBL/GenBank/DDBJ whole genome shotgun (WGS) entry which is preliminary data.</text>
</comment>
<dbReference type="Proteomes" id="UP000029646">
    <property type="component" value="Unassembled WGS sequence"/>
</dbReference>
<keyword evidence="5" id="KW-1185">Reference proteome</keyword>
<evidence type="ECO:0000313" key="5">
    <source>
        <dbReference type="Proteomes" id="UP000030184"/>
    </source>
</evidence>
<dbReference type="AlphaFoldDB" id="A0A090W7J3"/>
<accession>A0A090W7J3</accession>
<dbReference type="EMBL" id="BBNS01000021">
    <property type="protein sequence ID" value="GAL72198.1"/>
    <property type="molecule type" value="Genomic_DNA"/>
</dbReference>
<organism evidence="2 4">
    <name type="scientific">Jejuia pallidilutea</name>
    <dbReference type="NCBI Taxonomy" id="504487"/>
    <lineage>
        <taxon>Bacteria</taxon>
        <taxon>Pseudomonadati</taxon>
        <taxon>Bacteroidota</taxon>
        <taxon>Flavobacteriia</taxon>
        <taxon>Flavobacteriales</taxon>
        <taxon>Flavobacteriaceae</taxon>
        <taxon>Jejuia</taxon>
    </lineage>
</organism>
<name>A0A090W7J3_9FLAO</name>
<reference evidence="5" key="1">
    <citation type="journal article" date="2014" name="Genome Announc.">
        <title>Draft Genome Sequence of Marine Flavobacterium Jejuia pallidilutea Strain 11shimoA1 and Pigmentation Mutants.</title>
        <authorList>
            <person name="Takatani N."/>
            <person name="Nakanishi M."/>
            <person name="Meirelles P."/>
            <person name="Mino S."/>
            <person name="Suda W."/>
            <person name="Oshima K."/>
            <person name="Hattori M."/>
            <person name="Ohkuma M."/>
            <person name="Hosokawa M."/>
            <person name="Miyashita K."/>
            <person name="Thompson F.L."/>
            <person name="Niwa A."/>
            <person name="Sawabe T."/>
            <person name="Sawabe T."/>
        </authorList>
    </citation>
    <scope>NUCLEOTIDE SEQUENCE [LARGE SCALE GENOMIC DNA]</scope>
    <source>
        <strain evidence="5">JCM 19538</strain>
    </source>
</reference>
<evidence type="ECO:0000313" key="4">
    <source>
        <dbReference type="Proteomes" id="UP000029646"/>
    </source>
</evidence>
<gene>
    <name evidence="1" type="ORF">JCM19301_2874</name>
    <name evidence="2" type="ORF">JCM19302_2115</name>
    <name evidence="3" type="ORF">JCM19538_1290</name>
</gene>
<dbReference type="EMBL" id="BBNR01000014">
    <property type="protein sequence ID" value="GAL67962.1"/>
    <property type="molecule type" value="Genomic_DNA"/>
</dbReference>
<dbReference type="Proteomes" id="UP000029641">
    <property type="component" value="Unassembled WGS sequence"/>
</dbReference>
<evidence type="ECO:0000313" key="3">
    <source>
        <dbReference type="EMBL" id="GAL89296.1"/>
    </source>
</evidence>
<evidence type="ECO:0000313" key="1">
    <source>
        <dbReference type="EMBL" id="GAL67962.1"/>
    </source>
</evidence>
<evidence type="ECO:0000313" key="2">
    <source>
        <dbReference type="EMBL" id="GAL72198.1"/>
    </source>
</evidence>
<proteinExistence type="predicted"/>
<dbReference type="Proteomes" id="UP000030184">
    <property type="component" value="Unassembled WGS sequence"/>
</dbReference>
<dbReference type="EMBL" id="BBNY01000008">
    <property type="protein sequence ID" value="GAL89296.1"/>
    <property type="molecule type" value="Genomic_DNA"/>
</dbReference>
<sequence>MVSNLEWGASMLNIEVSFKIIISENLPFGKQERKYKY</sequence>
<protein>
    <submittedName>
        <fullName evidence="2">Uncharacterized protein</fullName>
    </submittedName>
</protein>